<keyword evidence="2 7" id="KW-0813">Transport</keyword>
<dbReference type="AlphaFoldDB" id="C7MMN2"/>
<dbReference type="EMBL" id="CP001682">
    <property type="protein sequence ID" value="ACU94172.1"/>
    <property type="molecule type" value="Genomic_DNA"/>
</dbReference>
<dbReference type="PROSITE" id="PS50928">
    <property type="entry name" value="ABC_TM1"/>
    <property type="match status" value="1"/>
</dbReference>
<dbReference type="GO" id="GO:0055085">
    <property type="term" value="P:transmembrane transport"/>
    <property type="evidence" value="ECO:0007669"/>
    <property type="project" value="InterPro"/>
</dbReference>
<evidence type="ECO:0000256" key="4">
    <source>
        <dbReference type="ARBA" id="ARBA00022692"/>
    </source>
</evidence>
<keyword evidence="10" id="KW-1185">Reference proteome</keyword>
<evidence type="ECO:0000313" key="10">
    <source>
        <dbReference type="Proteomes" id="UP000000954"/>
    </source>
</evidence>
<evidence type="ECO:0000256" key="1">
    <source>
        <dbReference type="ARBA" id="ARBA00004651"/>
    </source>
</evidence>
<dbReference type="PANTHER" id="PTHR43163:SF6">
    <property type="entry name" value="DIPEPTIDE TRANSPORT SYSTEM PERMEASE PROTEIN DPPB-RELATED"/>
    <property type="match status" value="1"/>
</dbReference>
<feature type="transmembrane region" description="Helical" evidence="7">
    <location>
        <begin position="9"/>
        <end position="29"/>
    </location>
</feature>
<keyword evidence="6 7" id="KW-0472">Membrane</keyword>
<dbReference type="Pfam" id="PF19300">
    <property type="entry name" value="BPD_transp_1_N"/>
    <property type="match status" value="1"/>
</dbReference>
<comment type="subcellular location">
    <subcellularLocation>
        <location evidence="1 7">Cell membrane</location>
        <topology evidence="1 7">Multi-pass membrane protein</topology>
    </subcellularLocation>
</comment>
<dbReference type="KEGG" id="ccu:Ccur_04490"/>
<evidence type="ECO:0000256" key="5">
    <source>
        <dbReference type="ARBA" id="ARBA00022989"/>
    </source>
</evidence>
<dbReference type="InterPro" id="IPR035906">
    <property type="entry name" value="MetI-like_sf"/>
</dbReference>
<feature type="transmembrane region" description="Helical" evidence="7">
    <location>
        <begin position="281"/>
        <end position="300"/>
    </location>
</feature>
<dbReference type="OrthoDB" id="3171583at2"/>
<feature type="transmembrane region" description="Helical" evidence="7">
    <location>
        <begin position="231"/>
        <end position="251"/>
    </location>
</feature>
<organism evidence="9 10">
    <name type="scientific">Cryptobacterium curtum (strain ATCC 700683 / DSM 15641 / CCUG 43107 / 12-3)</name>
    <dbReference type="NCBI Taxonomy" id="469378"/>
    <lineage>
        <taxon>Bacteria</taxon>
        <taxon>Bacillati</taxon>
        <taxon>Actinomycetota</taxon>
        <taxon>Coriobacteriia</taxon>
        <taxon>Eggerthellales</taxon>
        <taxon>Eggerthellaceae</taxon>
        <taxon>Cryptobacterium</taxon>
    </lineage>
</organism>
<reference evidence="9 10" key="1">
    <citation type="journal article" date="2009" name="Stand. Genomic Sci.">
        <title>Complete genome sequence of Cryptobacterium curtum type strain (12-3).</title>
        <authorList>
            <person name="Mavrommatis K."/>
            <person name="Pukall R."/>
            <person name="Rohde C."/>
            <person name="Chen F."/>
            <person name="Sims D."/>
            <person name="Brettin T."/>
            <person name="Kuske C."/>
            <person name="Detter J.C."/>
            <person name="Han C."/>
            <person name="Lapidus A."/>
            <person name="Copeland A."/>
            <person name="Glavina Del Rio T."/>
            <person name="Nolan M."/>
            <person name="Lucas S."/>
            <person name="Tice H."/>
            <person name="Cheng J.F."/>
            <person name="Bruce D."/>
            <person name="Goodwin L."/>
            <person name="Pitluck S."/>
            <person name="Ovchinnikova G."/>
            <person name="Pati A."/>
            <person name="Ivanova N."/>
            <person name="Chen A."/>
            <person name="Palaniappan K."/>
            <person name="Chain P."/>
            <person name="D'haeseleer P."/>
            <person name="Goker M."/>
            <person name="Bristow J."/>
            <person name="Eisen J.A."/>
            <person name="Markowitz V."/>
            <person name="Hugenholtz P."/>
            <person name="Rohde M."/>
            <person name="Klenk H.P."/>
            <person name="Kyrpides N.C."/>
        </authorList>
    </citation>
    <scope>NUCLEOTIDE SEQUENCE [LARGE SCALE GENOMIC DNA]</scope>
    <source>
        <strain evidence="10">ATCC 700683 / DSM 15641 / 12-3</strain>
    </source>
</reference>
<feature type="transmembrane region" description="Helical" evidence="7">
    <location>
        <begin position="104"/>
        <end position="125"/>
    </location>
</feature>
<proteinExistence type="inferred from homology"/>
<feature type="domain" description="ABC transmembrane type-1" evidence="8">
    <location>
        <begin position="98"/>
        <end position="300"/>
    </location>
</feature>
<dbReference type="PANTHER" id="PTHR43163">
    <property type="entry name" value="DIPEPTIDE TRANSPORT SYSTEM PERMEASE PROTEIN DPPB-RELATED"/>
    <property type="match status" value="1"/>
</dbReference>
<dbReference type="Gene3D" id="1.10.3720.10">
    <property type="entry name" value="MetI-like"/>
    <property type="match status" value="1"/>
</dbReference>
<dbReference type="InterPro" id="IPR045621">
    <property type="entry name" value="BPD_transp_1_N"/>
</dbReference>
<evidence type="ECO:0000256" key="6">
    <source>
        <dbReference type="ARBA" id="ARBA00023136"/>
    </source>
</evidence>
<dbReference type="STRING" id="469378.Ccur_04490"/>
<evidence type="ECO:0000256" key="2">
    <source>
        <dbReference type="ARBA" id="ARBA00022448"/>
    </source>
</evidence>
<dbReference type="eggNOG" id="COG0601">
    <property type="taxonomic scope" value="Bacteria"/>
</dbReference>
<evidence type="ECO:0000313" key="9">
    <source>
        <dbReference type="EMBL" id="ACU94172.1"/>
    </source>
</evidence>
<accession>C7MMN2</accession>
<dbReference type="RefSeq" id="WP_012802860.1">
    <property type="nucleotide sequence ID" value="NC_013170.1"/>
</dbReference>
<protein>
    <submittedName>
        <fullName evidence="9">ABC-type dipeptide/oligopeptide/nickel transport system, permease component</fullName>
    </submittedName>
</protein>
<sequence>MAALVVRRLLALGALLVGISFISFLLMHLSPSDPALMMLSAQGVAPTPDLLEQTRHDMGLDQPFFTQYINWLQGIFQGYWGYSYVYSAPVADVLLQRLPVTLTLSFAALLLTLGIALPAGVTAALHPTKLSALLIRLFELTSLSMPTFWFGLLLIYLFALTLGWFPAVSDASSAVGYLLPVVALSFSYVGRLIGQIRADVTAEVAKPYVEGLISRGMDTHRIIWRHVLRNALLPSLTVAGLALGAMLSGSITTEMVFNLPGLGLASIEAITARDYALVQGYVLVSALFFVMVNLFVDIIYRIADPRIRLEPSERRAFR</sequence>
<dbReference type="SUPFAM" id="SSF161098">
    <property type="entry name" value="MetI-like"/>
    <property type="match status" value="1"/>
</dbReference>
<comment type="similarity">
    <text evidence="7">Belongs to the binding-protein-dependent transport system permease family.</text>
</comment>
<dbReference type="GO" id="GO:0005886">
    <property type="term" value="C:plasma membrane"/>
    <property type="evidence" value="ECO:0007669"/>
    <property type="project" value="UniProtKB-SubCell"/>
</dbReference>
<evidence type="ECO:0000256" key="7">
    <source>
        <dbReference type="RuleBase" id="RU363032"/>
    </source>
</evidence>
<feature type="transmembrane region" description="Helical" evidence="7">
    <location>
        <begin position="171"/>
        <end position="189"/>
    </location>
</feature>
<dbReference type="Proteomes" id="UP000000954">
    <property type="component" value="Chromosome"/>
</dbReference>
<dbReference type="InterPro" id="IPR000515">
    <property type="entry name" value="MetI-like"/>
</dbReference>
<feature type="transmembrane region" description="Helical" evidence="7">
    <location>
        <begin position="146"/>
        <end position="165"/>
    </location>
</feature>
<dbReference type="Pfam" id="PF00528">
    <property type="entry name" value="BPD_transp_1"/>
    <property type="match status" value="1"/>
</dbReference>
<dbReference type="HOGENOM" id="CLU_036879_0_2_11"/>
<keyword evidence="5 7" id="KW-1133">Transmembrane helix</keyword>
<evidence type="ECO:0000256" key="3">
    <source>
        <dbReference type="ARBA" id="ARBA00022475"/>
    </source>
</evidence>
<keyword evidence="3" id="KW-1003">Cell membrane</keyword>
<dbReference type="CDD" id="cd06261">
    <property type="entry name" value="TM_PBP2"/>
    <property type="match status" value="1"/>
</dbReference>
<keyword evidence="4 7" id="KW-0812">Transmembrane</keyword>
<name>C7MMN2_CRYCD</name>
<gene>
    <name evidence="9" type="ordered locus">Ccur_04490</name>
</gene>
<evidence type="ECO:0000259" key="8">
    <source>
        <dbReference type="PROSITE" id="PS50928"/>
    </source>
</evidence>